<evidence type="ECO:0000256" key="1">
    <source>
        <dbReference type="SAM" id="MobiDB-lite"/>
    </source>
</evidence>
<evidence type="ECO:0000313" key="2">
    <source>
        <dbReference type="EMBL" id="MCE0482354.1"/>
    </source>
</evidence>
<reference evidence="2 3" key="1">
    <citation type="journal article" date="2021" name="BMC Genomics">
        <title>Datura genome reveals duplications of psychoactive alkaloid biosynthetic genes and high mutation rate following tissue culture.</title>
        <authorList>
            <person name="Rajewski A."/>
            <person name="Carter-House D."/>
            <person name="Stajich J."/>
            <person name="Litt A."/>
        </authorList>
    </citation>
    <scope>NUCLEOTIDE SEQUENCE [LARGE SCALE GENOMIC DNA]</scope>
    <source>
        <strain evidence="2">AR-01</strain>
    </source>
</reference>
<keyword evidence="3" id="KW-1185">Reference proteome</keyword>
<dbReference type="InterPro" id="IPR011989">
    <property type="entry name" value="ARM-like"/>
</dbReference>
<accession>A0ABS8VRV5</accession>
<protein>
    <submittedName>
        <fullName evidence="2">Uncharacterized protein</fullName>
    </submittedName>
</protein>
<gene>
    <name evidence="2" type="ORF">HAX54_041041</name>
</gene>
<organism evidence="2 3">
    <name type="scientific">Datura stramonium</name>
    <name type="common">Jimsonweed</name>
    <name type="synonym">Common thornapple</name>
    <dbReference type="NCBI Taxonomy" id="4076"/>
    <lineage>
        <taxon>Eukaryota</taxon>
        <taxon>Viridiplantae</taxon>
        <taxon>Streptophyta</taxon>
        <taxon>Embryophyta</taxon>
        <taxon>Tracheophyta</taxon>
        <taxon>Spermatophyta</taxon>
        <taxon>Magnoliopsida</taxon>
        <taxon>eudicotyledons</taxon>
        <taxon>Gunneridae</taxon>
        <taxon>Pentapetalae</taxon>
        <taxon>asterids</taxon>
        <taxon>lamiids</taxon>
        <taxon>Solanales</taxon>
        <taxon>Solanaceae</taxon>
        <taxon>Solanoideae</taxon>
        <taxon>Datureae</taxon>
        <taxon>Datura</taxon>
    </lineage>
</organism>
<dbReference type="Proteomes" id="UP000823775">
    <property type="component" value="Unassembled WGS sequence"/>
</dbReference>
<proteinExistence type="predicted"/>
<sequence>MEEALELARAKDTKENGRCRETPPTSRSLQEEPLFFREVTSLVDVCLDLLKDNNFRKDWAMPNSPLETLLGDCYILMQVSSPTIIVERAGPYAWMHRSFRVREEFAPRIRYISNWSFCINRAPLQRAILPDPNPGVRDAAISCIEEMYSQAGPQFRDELQRHHLPTMMLKDINARLEKIEPKNRLTDGIPRNYLAGEVMLILRRNLSSQLKCTQKRSWQESLRRLPLPLCQRRLNDPDSAMQRIEALVIEVQLIFLVSLDF</sequence>
<feature type="region of interest" description="Disordered" evidence="1">
    <location>
        <begin position="1"/>
        <end position="26"/>
    </location>
</feature>
<name>A0ABS8VRV5_DATST</name>
<feature type="compositionally biased region" description="Basic and acidic residues" evidence="1">
    <location>
        <begin position="1"/>
        <end position="21"/>
    </location>
</feature>
<dbReference type="EMBL" id="JACEIK010005883">
    <property type="protein sequence ID" value="MCE0482354.1"/>
    <property type="molecule type" value="Genomic_DNA"/>
</dbReference>
<dbReference type="Gene3D" id="1.25.10.10">
    <property type="entry name" value="Leucine-rich Repeat Variant"/>
    <property type="match status" value="1"/>
</dbReference>
<comment type="caution">
    <text evidence="2">The sequence shown here is derived from an EMBL/GenBank/DDBJ whole genome shotgun (WGS) entry which is preliminary data.</text>
</comment>
<evidence type="ECO:0000313" key="3">
    <source>
        <dbReference type="Proteomes" id="UP000823775"/>
    </source>
</evidence>